<accession>A0AAP0DAZ3</accession>
<evidence type="ECO:0000313" key="3">
    <source>
        <dbReference type="Proteomes" id="UP001408789"/>
    </source>
</evidence>
<evidence type="ECO:0000313" key="2">
    <source>
        <dbReference type="EMBL" id="KAK9071845.1"/>
    </source>
</evidence>
<dbReference type="AlphaFoldDB" id="A0AAP0DAZ3"/>
<organism evidence="2 3">
    <name type="scientific">Deinandra increscens subsp. villosa</name>
    <dbReference type="NCBI Taxonomy" id="3103831"/>
    <lineage>
        <taxon>Eukaryota</taxon>
        <taxon>Viridiplantae</taxon>
        <taxon>Streptophyta</taxon>
        <taxon>Embryophyta</taxon>
        <taxon>Tracheophyta</taxon>
        <taxon>Spermatophyta</taxon>
        <taxon>Magnoliopsida</taxon>
        <taxon>eudicotyledons</taxon>
        <taxon>Gunneridae</taxon>
        <taxon>Pentapetalae</taxon>
        <taxon>asterids</taxon>
        <taxon>campanulids</taxon>
        <taxon>Asterales</taxon>
        <taxon>Asteraceae</taxon>
        <taxon>Asteroideae</taxon>
        <taxon>Heliantheae alliance</taxon>
        <taxon>Madieae</taxon>
        <taxon>Madiinae</taxon>
        <taxon>Deinandra</taxon>
    </lineage>
</organism>
<reference evidence="2 3" key="1">
    <citation type="submission" date="2024-04" db="EMBL/GenBank/DDBJ databases">
        <title>The reference genome of an endangered Asteraceae, Deinandra increscens subsp. villosa, native to the Central Coast of California.</title>
        <authorList>
            <person name="Guilliams M."/>
            <person name="Hasenstab-Lehman K."/>
            <person name="Meyer R."/>
            <person name="Mcevoy S."/>
        </authorList>
    </citation>
    <scope>NUCLEOTIDE SEQUENCE [LARGE SCALE GENOMIC DNA]</scope>
    <source>
        <tissue evidence="2">Leaf</tissue>
    </source>
</reference>
<dbReference type="Proteomes" id="UP001408789">
    <property type="component" value="Unassembled WGS sequence"/>
</dbReference>
<proteinExistence type="predicted"/>
<gene>
    <name evidence="2" type="ORF">SSX86_008275</name>
</gene>
<dbReference type="InterPro" id="IPR035979">
    <property type="entry name" value="RBD_domain_sf"/>
</dbReference>
<dbReference type="SUPFAM" id="SSF54928">
    <property type="entry name" value="RNA-binding domain, RBD"/>
    <property type="match status" value="1"/>
</dbReference>
<dbReference type="InterPro" id="IPR012677">
    <property type="entry name" value="Nucleotide-bd_a/b_plait_sf"/>
</dbReference>
<dbReference type="Gene3D" id="3.30.70.330">
    <property type="match status" value="1"/>
</dbReference>
<evidence type="ECO:0000256" key="1">
    <source>
        <dbReference type="ARBA" id="ARBA00022884"/>
    </source>
</evidence>
<comment type="caution">
    <text evidence="2">The sequence shown here is derived from an EMBL/GenBank/DDBJ whole genome shotgun (WGS) entry which is preliminary data.</text>
</comment>
<keyword evidence="3" id="KW-1185">Reference proteome</keyword>
<keyword evidence="1" id="KW-0694">RNA-binding</keyword>
<protein>
    <recommendedName>
        <fullName evidence="4">RRM domain-containing protein</fullName>
    </recommendedName>
</protein>
<sequence>MAGNGMHQYHPQWPPTPARSPIVIVPPLPPYSLHSPMSLGNRLAGTEEVRVIFISGLPEDITERELQNFLRWLPGFEASQINFKVKVPMGPLETLFSAFGDEGYWFAVYKLFFV</sequence>
<dbReference type="GO" id="GO:0003723">
    <property type="term" value="F:RNA binding"/>
    <property type="evidence" value="ECO:0007669"/>
    <property type="project" value="UniProtKB-KW"/>
</dbReference>
<dbReference type="PANTHER" id="PTHR10501">
    <property type="entry name" value="U1 SMALL NUCLEAR RIBONUCLEOPROTEIN A/U2 SMALL NUCLEAR RIBONUCLEOPROTEIN B"/>
    <property type="match status" value="1"/>
</dbReference>
<name>A0AAP0DAZ3_9ASTR</name>
<evidence type="ECO:0008006" key="4">
    <source>
        <dbReference type="Google" id="ProtNLM"/>
    </source>
</evidence>
<dbReference type="EMBL" id="JBCNJP010000010">
    <property type="protein sequence ID" value="KAK9071845.1"/>
    <property type="molecule type" value="Genomic_DNA"/>
</dbReference>